<dbReference type="Gene3D" id="3.40.50.300">
    <property type="entry name" value="P-loop containing nucleotide triphosphate hydrolases"/>
    <property type="match status" value="1"/>
</dbReference>
<sequence>MTHIYTGNGKGKSTAAFGLAVRAAMADLKVYIVQFAKTEKYHETRIESYVKWIHIEQWGTPEKMASGLKQLWQNVAAHGDDVVILDEITIALMMNHITLDSVITLIKAKPKNVELVLTGINCPKPLYEYADVVTEMTQIKHYYQKGITSRAGFDC</sequence>
<name>A0ABS5PRN4_9FIRM</name>
<keyword evidence="2" id="KW-1185">Reference proteome</keyword>
<dbReference type="InterPro" id="IPR027417">
    <property type="entry name" value="P-loop_NTPase"/>
</dbReference>
<accession>A0ABS5PRN4</accession>
<reference evidence="1 2" key="1">
    <citation type="submission" date="2021-05" db="EMBL/GenBank/DDBJ databases">
        <title>Fusibacter ferrireducens sp. nov., an anaerobic, sulfur- and Fe-reducing bacterium isolated from the mangrove sediment.</title>
        <authorList>
            <person name="Qiu D."/>
        </authorList>
    </citation>
    <scope>NUCLEOTIDE SEQUENCE [LARGE SCALE GENOMIC DNA]</scope>
    <source>
        <strain evidence="1 2">DSM 12116</strain>
    </source>
</reference>
<dbReference type="RefSeq" id="WP_213236892.1">
    <property type="nucleotide sequence ID" value="NZ_JAHBCL010000015.1"/>
</dbReference>
<proteinExistence type="predicted"/>
<dbReference type="PANTHER" id="PTHR46638:SF1">
    <property type="entry name" value="CORRINOID ADENOSYLTRANSFERASE"/>
    <property type="match status" value="1"/>
</dbReference>
<organism evidence="1 2">
    <name type="scientific">Fusibacter paucivorans</name>
    <dbReference type="NCBI Taxonomy" id="76009"/>
    <lineage>
        <taxon>Bacteria</taxon>
        <taxon>Bacillati</taxon>
        <taxon>Bacillota</taxon>
        <taxon>Clostridia</taxon>
        <taxon>Eubacteriales</taxon>
        <taxon>Eubacteriales Family XII. Incertae Sedis</taxon>
        <taxon>Fusibacter</taxon>
    </lineage>
</organism>
<dbReference type="EMBL" id="JAHBCL010000015">
    <property type="protein sequence ID" value="MBS7527031.1"/>
    <property type="molecule type" value="Genomic_DNA"/>
</dbReference>
<evidence type="ECO:0000313" key="2">
    <source>
        <dbReference type="Proteomes" id="UP000746471"/>
    </source>
</evidence>
<dbReference type="Proteomes" id="UP000746471">
    <property type="component" value="Unassembled WGS sequence"/>
</dbReference>
<dbReference type="SUPFAM" id="SSF52540">
    <property type="entry name" value="P-loop containing nucleoside triphosphate hydrolases"/>
    <property type="match status" value="1"/>
</dbReference>
<dbReference type="PANTHER" id="PTHR46638">
    <property type="entry name" value="CORRINOID ADENOSYLTRANSFERASE"/>
    <property type="match status" value="1"/>
</dbReference>
<evidence type="ECO:0000313" key="1">
    <source>
        <dbReference type="EMBL" id="MBS7527031.1"/>
    </source>
</evidence>
<protein>
    <submittedName>
        <fullName evidence="1">Cob(I)yrinic acid a,c-diamide adenosyltransferase</fullName>
    </submittedName>
</protein>
<dbReference type="InterPro" id="IPR003724">
    <property type="entry name" value="CblAdoTrfase_CobA"/>
</dbReference>
<dbReference type="PIRSF" id="PIRSF015617">
    <property type="entry name" value="Adensltrnsf_CobA"/>
    <property type="match status" value="1"/>
</dbReference>
<dbReference type="Pfam" id="PF02572">
    <property type="entry name" value="CobA_CobO_BtuR"/>
    <property type="match status" value="1"/>
</dbReference>
<comment type="caution">
    <text evidence="1">The sequence shown here is derived from an EMBL/GenBank/DDBJ whole genome shotgun (WGS) entry which is preliminary data.</text>
</comment>
<gene>
    <name evidence="1" type="ORF">KHM83_10095</name>
</gene>